<dbReference type="AlphaFoldDB" id="A0A7U3ZM28"/>
<feature type="domain" description="Metallo-beta-lactamase" evidence="2">
    <location>
        <begin position="69"/>
        <end position="270"/>
    </location>
</feature>
<dbReference type="KEGG" id="rsi:Runsl_3364"/>
<dbReference type="SUPFAM" id="SSF56281">
    <property type="entry name" value="Metallo-hydrolase/oxidoreductase"/>
    <property type="match status" value="1"/>
</dbReference>
<organism evidence="3 4">
    <name type="scientific">Runella slithyformis (strain ATCC 29530 / DSM 19594 / LMG 11500 / NCIMB 11436 / LSU 4)</name>
    <dbReference type="NCBI Taxonomy" id="761193"/>
    <lineage>
        <taxon>Bacteria</taxon>
        <taxon>Pseudomonadati</taxon>
        <taxon>Bacteroidota</taxon>
        <taxon>Cytophagia</taxon>
        <taxon>Cytophagales</taxon>
        <taxon>Spirosomataceae</taxon>
        <taxon>Runella</taxon>
    </lineage>
</organism>
<dbReference type="EMBL" id="CP002859">
    <property type="protein sequence ID" value="AEI49731.1"/>
    <property type="molecule type" value="Genomic_DNA"/>
</dbReference>
<sequence length="303" mass="34865">MRLLFCFLLFFSTLAHGQSPYILVLGVTQDGGYPQAGCNTPNCLDAWEGRRPPLYVTSLAIVDPQSQQRWLIDATPDFKYQLQLLKTHTKNTSNDLTGIFLTHAHMGHYTGLMHLGREALGVKNVKVYAMPLMQRFLENNGPWSQLVSLKNIDLHPMTDSTWIVLNERIKIQPFTVPHRAEYSETVGFRIRTNNKTFVYIPDIDKWNLWKKDLNDVVRAADYAFIDATFFADGEIPRPMSEVPHPFVSETMKLLEKLPPSERQKVYFTHFNHTNPLLRPETKEFIQTAKEGYQVAKQGQVIEL</sequence>
<dbReference type="Pfam" id="PF12706">
    <property type="entry name" value="Lactamase_B_2"/>
    <property type="match status" value="1"/>
</dbReference>
<protein>
    <submittedName>
        <fullName evidence="3">Coenzyme PQQ synthesis protein B</fullName>
    </submittedName>
</protein>
<evidence type="ECO:0000313" key="4">
    <source>
        <dbReference type="Proteomes" id="UP000000493"/>
    </source>
</evidence>
<dbReference type="InterPro" id="IPR001279">
    <property type="entry name" value="Metallo-B-lactamas"/>
</dbReference>
<dbReference type="RefSeq" id="WP_013929035.1">
    <property type="nucleotide sequence ID" value="NC_015703.1"/>
</dbReference>
<name>A0A7U3ZM28_RUNSL</name>
<keyword evidence="1" id="KW-0732">Signal</keyword>
<dbReference type="PANTHER" id="PTHR42663:SF7">
    <property type="entry name" value="COENZYME PQQ SYNTHESIS PROTEIN B"/>
    <property type="match status" value="1"/>
</dbReference>
<proteinExistence type="predicted"/>
<gene>
    <name evidence="3" type="ordered locus">Runsl_3364</name>
</gene>
<dbReference type="Proteomes" id="UP000000493">
    <property type="component" value="Chromosome"/>
</dbReference>
<reference evidence="3 4" key="2">
    <citation type="journal article" date="2012" name="Stand. Genomic Sci.">
        <title>Complete genome sequence of the aquatic bacterium Runella slithyformis type strain (LSU 4(T)).</title>
        <authorList>
            <person name="Copeland A."/>
            <person name="Zhang X."/>
            <person name="Misra M."/>
            <person name="Lapidus A."/>
            <person name="Nolan M."/>
            <person name="Lucas S."/>
            <person name="Deshpande S."/>
            <person name="Cheng J.F."/>
            <person name="Tapia R."/>
            <person name="Goodwin L.A."/>
            <person name="Pitluck S."/>
            <person name="Liolios K."/>
            <person name="Pagani I."/>
            <person name="Ivanova N."/>
            <person name="Mikhailova N."/>
            <person name="Pati A."/>
            <person name="Chen A."/>
            <person name="Palaniappan K."/>
            <person name="Land M."/>
            <person name="Hauser L."/>
            <person name="Pan C."/>
            <person name="Jeffries C.D."/>
            <person name="Detter J.C."/>
            <person name="Brambilla E.M."/>
            <person name="Rohde M."/>
            <person name="Djao O.D."/>
            <person name="Goker M."/>
            <person name="Sikorski J."/>
            <person name="Tindall B.J."/>
            <person name="Woyke T."/>
            <person name="Bristow J."/>
            <person name="Eisen J.A."/>
            <person name="Markowitz V."/>
            <person name="Hugenholtz P."/>
            <person name="Kyrpides N.C."/>
            <person name="Klenk H.P."/>
            <person name="Mavromatis K."/>
        </authorList>
    </citation>
    <scope>NUCLEOTIDE SEQUENCE [LARGE SCALE GENOMIC DNA]</scope>
    <source>
        <strain evidence="4">ATCC 29530 / DSM 19594 / LMG 11500 / NCIMB 11436 / LSU 4</strain>
    </source>
</reference>
<keyword evidence="4" id="KW-1185">Reference proteome</keyword>
<feature type="chain" id="PRO_5031177088" evidence="1">
    <location>
        <begin position="18"/>
        <end position="303"/>
    </location>
</feature>
<accession>A0A7U3ZM28</accession>
<evidence type="ECO:0000256" key="1">
    <source>
        <dbReference type="SAM" id="SignalP"/>
    </source>
</evidence>
<evidence type="ECO:0000313" key="3">
    <source>
        <dbReference type="EMBL" id="AEI49731.1"/>
    </source>
</evidence>
<reference evidence="4" key="1">
    <citation type="submission" date="2011-06" db="EMBL/GenBank/DDBJ databases">
        <title>The complete genome of chromosome of Runella slithyformis DSM 19594.</title>
        <authorList>
            <consortium name="US DOE Joint Genome Institute (JGI-PGF)"/>
            <person name="Lucas S."/>
            <person name="Han J."/>
            <person name="Lapidus A."/>
            <person name="Bruce D."/>
            <person name="Goodwin L."/>
            <person name="Pitluck S."/>
            <person name="Peters L."/>
            <person name="Kyrpides N."/>
            <person name="Mavromatis K."/>
            <person name="Ivanova N."/>
            <person name="Ovchinnikova G."/>
            <person name="Zhang X."/>
            <person name="Misra M."/>
            <person name="Detter J.C."/>
            <person name="Tapia R."/>
            <person name="Han C."/>
            <person name="Land M."/>
            <person name="Hauser L."/>
            <person name="Markowitz V."/>
            <person name="Cheng J.-F."/>
            <person name="Hugenholtz P."/>
            <person name="Woyke T."/>
            <person name="Wu D."/>
            <person name="Tindall B."/>
            <person name="Faehrich R."/>
            <person name="Brambilla E."/>
            <person name="Klenk H.-P."/>
            <person name="Eisen J.A."/>
        </authorList>
    </citation>
    <scope>NUCLEOTIDE SEQUENCE [LARGE SCALE GENOMIC DNA]</scope>
    <source>
        <strain evidence="4">ATCC 29530 / DSM 19594 / LMG 11500 / NCIMB 11436 / LSU 4</strain>
    </source>
</reference>
<dbReference type="InterPro" id="IPR036866">
    <property type="entry name" value="RibonucZ/Hydroxyglut_hydro"/>
</dbReference>
<evidence type="ECO:0000259" key="2">
    <source>
        <dbReference type="Pfam" id="PF12706"/>
    </source>
</evidence>
<dbReference type="Gene3D" id="3.60.15.10">
    <property type="entry name" value="Ribonuclease Z/Hydroxyacylglutathione hydrolase-like"/>
    <property type="match status" value="1"/>
</dbReference>
<dbReference type="PANTHER" id="PTHR42663">
    <property type="entry name" value="HYDROLASE C777.06C-RELATED-RELATED"/>
    <property type="match status" value="1"/>
</dbReference>
<feature type="signal peptide" evidence="1">
    <location>
        <begin position="1"/>
        <end position="17"/>
    </location>
</feature>